<dbReference type="EMBL" id="JACGXN010000002">
    <property type="protein sequence ID" value="MBA8878304.1"/>
    <property type="molecule type" value="Genomic_DNA"/>
</dbReference>
<evidence type="ECO:0000313" key="3">
    <source>
        <dbReference type="Proteomes" id="UP000549052"/>
    </source>
</evidence>
<protein>
    <submittedName>
        <fullName evidence="2">Uncharacterized protein</fullName>
    </submittedName>
</protein>
<keyword evidence="3" id="KW-1185">Reference proteome</keyword>
<evidence type="ECO:0000256" key="1">
    <source>
        <dbReference type="SAM" id="Phobius"/>
    </source>
</evidence>
<organism evidence="2 3">
    <name type="scientific">Phyllobacterium myrsinacearum</name>
    <dbReference type="NCBI Taxonomy" id="28101"/>
    <lineage>
        <taxon>Bacteria</taxon>
        <taxon>Pseudomonadati</taxon>
        <taxon>Pseudomonadota</taxon>
        <taxon>Alphaproteobacteria</taxon>
        <taxon>Hyphomicrobiales</taxon>
        <taxon>Phyllobacteriaceae</taxon>
        <taxon>Phyllobacterium</taxon>
    </lineage>
</organism>
<proteinExistence type="predicted"/>
<dbReference type="AlphaFoldDB" id="A0A839ELF1"/>
<evidence type="ECO:0000313" key="2">
    <source>
        <dbReference type="EMBL" id="MBA8878304.1"/>
    </source>
</evidence>
<comment type="caution">
    <text evidence="2">The sequence shown here is derived from an EMBL/GenBank/DDBJ whole genome shotgun (WGS) entry which is preliminary data.</text>
</comment>
<keyword evidence="1" id="KW-0812">Transmembrane</keyword>
<feature type="transmembrane region" description="Helical" evidence="1">
    <location>
        <begin position="6"/>
        <end position="24"/>
    </location>
</feature>
<keyword evidence="1" id="KW-0472">Membrane</keyword>
<sequence>MRTQPILIGVAVLIIGLAAFFWLVPINEPSRGKPAPHALDQSTGEGTQ</sequence>
<keyword evidence="1" id="KW-1133">Transmembrane helix</keyword>
<reference evidence="2 3" key="1">
    <citation type="submission" date="2020-07" db="EMBL/GenBank/DDBJ databases">
        <title>Genomic Encyclopedia of Type Strains, Phase IV (KMG-V): Genome sequencing to study the core and pangenomes of soil and plant-associated prokaryotes.</title>
        <authorList>
            <person name="Whitman W."/>
        </authorList>
    </citation>
    <scope>NUCLEOTIDE SEQUENCE [LARGE SCALE GENOMIC DNA]</scope>
    <source>
        <strain evidence="2 3">AN3</strain>
    </source>
</reference>
<dbReference type="Proteomes" id="UP000549052">
    <property type="component" value="Unassembled WGS sequence"/>
</dbReference>
<name>A0A839ELF1_9HYPH</name>
<gene>
    <name evidence="2" type="ORF">FHW16_002016</name>
</gene>
<accession>A0A839ELF1</accession>